<dbReference type="EC" id="6.1.1.9" evidence="1"/>
<dbReference type="GO" id="GO:0004832">
    <property type="term" value="F:valine-tRNA ligase activity"/>
    <property type="evidence" value="ECO:0007669"/>
    <property type="project" value="UniProtKB-EC"/>
</dbReference>
<feature type="non-terminal residue" evidence="1">
    <location>
        <position position="1"/>
    </location>
</feature>
<name>A0ABX9N7P5_9MICO</name>
<evidence type="ECO:0000313" key="1">
    <source>
        <dbReference type="EMBL" id="RII92783.1"/>
    </source>
</evidence>
<dbReference type="Proteomes" id="UP000265355">
    <property type="component" value="Unassembled WGS sequence"/>
</dbReference>
<comment type="caution">
    <text evidence="1">The sequence shown here is derived from an EMBL/GenBank/DDBJ whole genome shotgun (WGS) entry which is preliminary data.</text>
</comment>
<dbReference type="EMBL" id="QWEE01000067">
    <property type="protein sequence ID" value="RII92783.1"/>
    <property type="molecule type" value="Genomic_DNA"/>
</dbReference>
<proteinExistence type="predicted"/>
<keyword evidence="1" id="KW-0436">Ligase</keyword>
<gene>
    <name evidence="1" type="primary">valS</name>
    <name evidence="1" type="ORF">DZF98_06055</name>
</gene>
<organism evidence="1 2">
    <name type="scientific">Clavibacter californiensis</name>
    <dbReference type="NCBI Taxonomy" id="1401995"/>
    <lineage>
        <taxon>Bacteria</taxon>
        <taxon>Bacillati</taxon>
        <taxon>Actinomycetota</taxon>
        <taxon>Actinomycetes</taxon>
        <taxon>Micrococcales</taxon>
        <taxon>Microbacteriaceae</taxon>
        <taxon>Clavibacter</taxon>
    </lineage>
</organism>
<accession>A0ABX9N7P5</accession>
<reference evidence="1 2" key="1">
    <citation type="submission" date="2018-08" db="EMBL/GenBank/DDBJ databases">
        <title>Genome Sequence of Clavibacter michiganensis Subspecies type strains, and the Atypical Peach-Colored Strains Isolated from Tomato.</title>
        <authorList>
            <person name="Osdaghi E."/>
            <person name="Portier P."/>
            <person name="Briand M."/>
            <person name="Jacques M.-A."/>
        </authorList>
    </citation>
    <scope>NUCLEOTIDE SEQUENCE [LARGE SCALE GENOMIC DNA]</scope>
    <source>
        <strain evidence="1 2">CFBP 8216</strain>
    </source>
</reference>
<evidence type="ECO:0000313" key="2">
    <source>
        <dbReference type="Proteomes" id="UP000265355"/>
    </source>
</evidence>
<keyword evidence="2" id="KW-1185">Reference proteome</keyword>
<sequence length="93" mass="9660">ATGGAADPRLLALAGRALVGIRRAKTDAKASQKTPVAEAVVSASPEDIRSLELVARDLRAVGRITDLTFTEGDGPAVTRITLAPAEQPEENRA</sequence>
<protein>
    <submittedName>
        <fullName evidence="1">Valine--tRNA ligase</fullName>
        <ecNumber evidence="1">6.1.1.9</ecNumber>
    </submittedName>
</protein>